<sequence>MTLQVNADPARWMYIPARFPWQGYAQLEDWSSTLVATLSDLHGYDTDQQDLFRAYAEGLSRGVETGEHRYGYLTQPHVEVAISSFYEWHRLDVDDDELLGLLDDRAVRPPTVEPFESDALGVGAVSVRHVADPDGTVSAVAHWVWRLPDRDIIMVIGDADIPRFLRLRPVYDELARAIAIVPGDEGRSSIWPAA</sequence>
<reference evidence="1 2" key="1">
    <citation type="journal article" date="2024" name="Int. J. Syst. Evol. Microbiol.">
        <title>Microbacterium memoriense sp. nov., a member of the Actinomycetota from marine beach sediment of the north coast of Portugal.</title>
        <authorList>
            <person name="Santos J.D.N.D."/>
            <person name="Klimek D."/>
            <person name="Calusinska M."/>
            <person name="Lobo-da-Cunha A."/>
            <person name="Catita J."/>
            <person name="Goncalves H."/>
            <person name="Gonzalez I."/>
            <person name="Lage O.M."/>
        </authorList>
    </citation>
    <scope>NUCLEOTIDE SEQUENCE [LARGE SCALE GENOMIC DNA]</scope>
    <source>
        <strain evidence="1 2">PMIC_1C1B</strain>
    </source>
</reference>
<keyword evidence="2" id="KW-1185">Reference proteome</keyword>
<name>A0ABT2PE37_9MICO</name>
<evidence type="ECO:0000313" key="1">
    <source>
        <dbReference type="EMBL" id="MCT9002694.1"/>
    </source>
</evidence>
<protein>
    <submittedName>
        <fullName evidence="1">Uncharacterized protein</fullName>
    </submittedName>
</protein>
<organism evidence="1 2">
    <name type="scientific">Microbacterium memoriense</name>
    <dbReference type="NCBI Taxonomy" id="2978350"/>
    <lineage>
        <taxon>Bacteria</taxon>
        <taxon>Bacillati</taxon>
        <taxon>Actinomycetota</taxon>
        <taxon>Actinomycetes</taxon>
        <taxon>Micrococcales</taxon>
        <taxon>Microbacteriaceae</taxon>
        <taxon>Microbacterium</taxon>
    </lineage>
</organism>
<dbReference type="EMBL" id="JAODOR010000011">
    <property type="protein sequence ID" value="MCT9002694.1"/>
    <property type="molecule type" value="Genomic_DNA"/>
</dbReference>
<evidence type="ECO:0000313" key="2">
    <source>
        <dbReference type="Proteomes" id="UP001300496"/>
    </source>
</evidence>
<accession>A0ABT2PE37</accession>
<gene>
    <name evidence="1" type="ORF">N4R40_10000</name>
</gene>
<dbReference type="RefSeq" id="WP_261607229.1">
    <property type="nucleotide sequence ID" value="NZ_JAODOR010000011.1"/>
</dbReference>
<dbReference type="Proteomes" id="UP001300496">
    <property type="component" value="Unassembled WGS sequence"/>
</dbReference>
<proteinExistence type="predicted"/>
<comment type="caution">
    <text evidence="1">The sequence shown here is derived from an EMBL/GenBank/DDBJ whole genome shotgun (WGS) entry which is preliminary data.</text>
</comment>